<evidence type="ECO:0000259" key="8">
    <source>
        <dbReference type="PROSITE" id="PS50850"/>
    </source>
</evidence>
<dbReference type="PANTHER" id="PTHR23517">
    <property type="entry name" value="RESISTANCE PROTEIN MDTM, PUTATIVE-RELATED-RELATED"/>
    <property type="match status" value="1"/>
</dbReference>
<dbReference type="Pfam" id="PF07690">
    <property type="entry name" value="MFS_1"/>
    <property type="match status" value="1"/>
</dbReference>
<dbReference type="AlphaFoldDB" id="A0A934W4I3"/>
<keyword evidence="10" id="KW-1185">Reference proteome</keyword>
<dbReference type="InterPro" id="IPR005829">
    <property type="entry name" value="Sugar_transporter_CS"/>
</dbReference>
<feature type="transmembrane region" description="Helical" evidence="7">
    <location>
        <begin position="340"/>
        <end position="361"/>
    </location>
</feature>
<reference evidence="9" key="1">
    <citation type="submission" date="2021-01" db="EMBL/GenBank/DDBJ databases">
        <title>Lacisediminihabitans sp. nov. strain G11-30, isolated from Antarctic Soil.</title>
        <authorList>
            <person name="Li J."/>
        </authorList>
    </citation>
    <scope>NUCLEOTIDE SEQUENCE</scope>
    <source>
        <strain evidence="9">G11-30</strain>
    </source>
</reference>
<evidence type="ECO:0000256" key="3">
    <source>
        <dbReference type="ARBA" id="ARBA00022475"/>
    </source>
</evidence>
<proteinExistence type="predicted"/>
<dbReference type="InterPro" id="IPR011701">
    <property type="entry name" value="MFS"/>
</dbReference>
<feature type="transmembrane region" description="Helical" evidence="7">
    <location>
        <begin position="167"/>
        <end position="187"/>
    </location>
</feature>
<evidence type="ECO:0000313" key="9">
    <source>
        <dbReference type="EMBL" id="MBK4348304.1"/>
    </source>
</evidence>
<feature type="transmembrane region" description="Helical" evidence="7">
    <location>
        <begin position="107"/>
        <end position="127"/>
    </location>
</feature>
<feature type="transmembrane region" description="Helical" evidence="7">
    <location>
        <begin position="250"/>
        <end position="270"/>
    </location>
</feature>
<feature type="transmembrane region" description="Helical" evidence="7">
    <location>
        <begin position="214"/>
        <end position="235"/>
    </location>
</feature>
<keyword evidence="4 7" id="KW-0812">Transmembrane</keyword>
<accession>A0A934W4I3</accession>
<evidence type="ECO:0000313" key="10">
    <source>
        <dbReference type="Proteomes" id="UP000636458"/>
    </source>
</evidence>
<evidence type="ECO:0000256" key="2">
    <source>
        <dbReference type="ARBA" id="ARBA00022448"/>
    </source>
</evidence>
<feature type="transmembrane region" description="Helical" evidence="7">
    <location>
        <begin position="367"/>
        <end position="388"/>
    </location>
</feature>
<feature type="transmembrane region" description="Helical" evidence="7">
    <location>
        <begin position="78"/>
        <end position="101"/>
    </location>
</feature>
<keyword evidence="2" id="KW-0813">Transport</keyword>
<evidence type="ECO:0000256" key="5">
    <source>
        <dbReference type="ARBA" id="ARBA00022989"/>
    </source>
</evidence>
<feature type="transmembrane region" description="Helical" evidence="7">
    <location>
        <begin position="139"/>
        <end position="161"/>
    </location>
</feature>
<keyword evidence="5 7" id="KW-1133">Transmembrane helix</keyword>
<comment type="caution">
    <text evidence="9">The sequence shown here is derived from an EMBL/GenBank/DDBJ whole genome shotgun (WGS) entry which is preliminary data.</text>
</comment>
<dbReference type="InterPro" id="IPR020846">
    <property type="entry name" value="MFS_dom"/>
</dbReference>
<evidence type="ECO:0000256" key="7">
    <source>
        <dbReference type="SAM" id="Phobius"/>
    </source>
</evidence>
<feature type="transmembrane region" description="Helical" evidence="7">
    <location>
        <begin position="49"/>
        <end position="66"/>
    </location>
</feature>
<dbReference type="InterPro" id="IPR050171">
    <property type="entry name" value="MFS_Transporters"/>
</dbReference>
<dbReference type="PROSITE" id="PS50850">
    <property type="entry name" value="MFS"/>
    <property type="match status" value="1"/>
</dbReference>
<dbReference type="RefSeq" id="WP_200556523.1">
    <property type="nucleotide sequence ID" value="NZ_JAEPES010000004.1"/>
</dbReference>
<sequence length="411" mass="42840">MMTETTEKRAGSFAIVAATFALLTTGGTLPIPLYGLWATALHFDTQTTTWIFATYVGGTLLALVLMGGLSDQIGRRPLIIGAIALTLASTILFLIGSSVPLLLTARFLSGFGVGLITSAATAALAELYRGGNPAIPSMVSTAANMGGLGLGPLLAGIFAQYLVLPTVLIFVVFLVLTVVAAVLIYRVPESHPRDATRPIRLTPRIGVPRSAVATYWRSALAVFPTFTLLGLFSSLTPRFIEDTLHIDNRAIVGLATFVLFEIGVAAQLVFRTRDARWAILRGLPLVFASLALVLAGLLAANAVLFAAGTVVGGVGAGLTFMGGLRQLGDAVPHDNHAETVAAYFVAAQSGLAVPVLAIGALSGALSLSTATVVVTVFVMVVAVAAWLFNRRSPKRTVQPGGTASRSTTLER</sequence>
<dbReference type="PANTHER" id="PTHR23517:SF13">
    <property type="entry name" value="MAJOR FACILITATOR SUPERFAMILY MFS_1"/>
    <property type="match status" value="1"/>
</dbReference>
<feature type="transmembrane region" description="Helical" evidence="7">
    <location>
        <begin position="310"/>
        <end position="328"/>
    </location>
</feature>
<dbReference type="EMBL" id="JAEPES010000004">
    <property type="protein sequence ID" value="MBK4348304.1"/>
    <property type="molecule type" value="Genomic_DNA"/>
</dbReference>
<dbReference type="Proteomes" id="UP000636458">
    <property type="component" value="Unassembled WGS sequence"/>
</dbReference>
<dbReference type="Gene3D" id="1.20.1250.20">
    <property type="entry name" value="MFS general substrate transporter like domains"/>
    <property type="match status" value="1"/>
</dbReference>
<evidence type="ECO:0000256" key="6">
    <source>
        <dbReference type="ARBA" id="ARBA00023136"/>
    </source>
</evidence>
<evidence type="ECO:0000256" key="4">
    <source>
        <dbReference type="ARBA" id="ARBA00022692"/>
    </source>
</evidence>
<dbReference type="GO" id="GO:0022857">
    <property type="term" value="F:transmembrane transporter activity"/>
    <property type="evidence" value="ECO:0007669"/>
    <property type="project" value="InterPro"/>
</dbReference>
<dbReference type="InterPro" id="IPR036259">
    <property type="entry name" value="MFS_trans_sf"/>
</dbReference>
<keyword evidence="3" id="KW-1003">Cell membrane</keyword>
<organism evidence="9 10">
    <name type="scientific">Lacisediminihabitans changchengi</name>
    <dbReference type="NCBI Taxonomy" id="2787634"/>
    <lineage>
        <taxon>Bacteria</taxon>
        <taxon>Bacillati</taxon>
        <taxon>Actinomycetota</taxon>
        <taxon>Actinomycetes</taxon>
        <taxon>Micrococcales</taxon>
        <taxon>Microbacteriaceae</taxon>
        <taxon>Lacisediminihabitans</taxon>
    </lineage>
</organism>
<feature type="transmembrane region" description="Helical" evidence="7">
    <location>
        <begin position="282"/>
        <end position="304"/>
    </location>
</feature>
<dbReference type="SUPFAM" id="SSF103473">
    <property type="entry name" value="MFS general substrate transporter"/>
    <property type="match status" value="1"/>
</dbReference>
<keyword evidence="6 7" id="KW-0472">Membrane</keyword>
<comment type="subcellular location">
    <subcellularLocation>
        <location evidence="1">Cell membrane</location>
        <topology evidence="1">Multi-pass membrane protein</topology>
    </subcellularLocation>
</comment>
<feature type="transmembrane region" description="Helical" evidence="7">
    <location>
        <begin position="12"/>
        <end position="37"/>
    </location>
</feature>
<feature type="domain" description="Major facilitator superfamily (MFS) profile" evidence="8">
    <location>
        <begin position="1"/>
        <end position="393"/>
    </location>
</feature>
<dbReference type="PROSITE" id="PS00216">
    <property type="entry name" value="SUGAR_TRANSPORT_1"/>
    <property type="match status" value="1"/>
</dbReference>
<name>A0A934W4I3_9MICO</name>
<evidence type="ECO:0000256" key="1">
    <source>
        <dbReference type="ARBA" id="ARBA00004651"/>
    </source>
</evidence>
<gene>
    <name evidence="9" type="ORF">IV501_11725</name>
</gene>
<protein>
    <submittedName>
        <fullName evidence="9">MFS transporter</fullName>
    </submittedName>
</protein>
<dbReference type="GO" id="GO:0005886">
    <property type="term" value="C:plasma membrane"/>
    <property type="evidence" value="ECO:0007669"/>
    <property type="project" value="UniProtKB-SubCell"/>
</dbReference>